<dbReference type="SUPFAM" id="SSF52317">
    <property type="entry name" value="Class I glutamine amidotransferase-like"/>
    <property type="match status" value="1"/>
</dbReference>
<comment type="caution">
    <text evidence="6">The sequence shown here is derived from an EMBL/GenBank/DDBJ whole genome shotgun (WGS) entry which is preliminary data.</text>
</comment>
<dbReference type="SMART" id="SM00342">
    <property type="entry name" value="HTH_ARAC"/>
    <property type="match status" value="1"/>
</dbReference>
<keyword evidence="2" id="KW-0238">DNA-binding</keyword>
<dbReference type="PROSITE" id="PS00041">
    <property type="entry name" value="HTH_ARAC_FAMILY_1"/>
    <property type="match status" value="1"/>
</dbReference>
<dbReference type="PANTHER" id="PTHR43130">
    <property type="entry name" value="ARAC-FAMILY TRANSCRIPTIONAL REGULATOR"/>
    <property type="match status" value="1"/>
</dbReference>
<feature type="domain" description="HTH araC/xylS-type" evidence="5">
    <location>
        <begin position="223"/>
        <end position="321"/>
    </location>
</feature>
<proteinExistence type="predicted"/>
<dbReference type="PROSITE" id="PS01124">
    <property type="entry name" value="HTH_ARAC_FAMILY_2"/>
    <property type="match status" value="1"/>
</dbReference>
<evidence type="ECO:0000256" key="1">
    <source>
        <dbReference type="ARBA" id="ARBA00023015"/>
    </source>
</evidence>
<organism evidence="6 7">
    <name type="scientific">Mycolicibacterium agri</name>
    <name type="common">Mycobacterium agri</name>
    <dbReference type="NCBI Taxonomy" id="36811"/>
    <lineage>
        <taxon>Bacteria</taxon>
        <taxon>Bacillati</taxon>
        <taxon>Actinomycetota</taxon>
        <taxon>Actinomycetes</taxon>
        <taxon>Mycobacteriales</taxon>
        <taxon>Mycobacteriaceae</taxon>
        <taxon>Mycolicibacterium</taxon>
    </lineage>
</organism>
<dbReference type="GO" id="GO:0003700">
    <property type="term" value="F:DNA-binding transcription factor activity"/>
    <property type="evidence" value="ECO:0007669"/>
    <property type="project" value="InterPro"/>
</dbReference>
<dbReference type="InterPro" id="IPR018060">
    <property type="entry name" value="HTH_AraC"/>
</dbReference>
<dbReference type="InterPro" id="IPR002818">
    <property type="entry name" value="DJ-1/PfpI"/>
</dbReference>
<dbReference type="InterPro" id="IPR018062">
    <property type="entry name" value="HTH_AraC-typ_CS"/>
</dbReference>
<dbReference type="InterPro" id="IPR029062">
    <property type="entry name" value="Class_I_gatase-like"/>
</dbReference>
<gene>
    <name evidence="6" type="ORF">MAGR_00150</name>
</gene>
<name>A0A7I9VT43_MYCAG</name>
<feature type="region of interest" description="Disordered" evidence="4">
    <location>
        <begin position="318"/>
        <end position="339"/>
    </location>
</feature>
<dbReference type="Pfam" id="PF12833">
    <property type="entry name" value="HTH_18"/>
    <property type="match status" value="1"/>
</dbReference>
<dbReference type="CDD" id="cd03137">
    <property type="entry name" value="GATase1_AraC_1"/>
    <property type="match status" value="1"/>
</dbReference>
<sequence length="339" mass="36989">MGSRRSLHRVVVFVRDGLIPLEVGIPHRLFGQARSVRGSRLYEVVTATLIPGEVRTDTDFTINVPNGPELLAEADTVIIPASDEDYEPPTQGQLSPRLTKALSHVRPGTRMASICTGSFVLAAAGFLDGRRATTHWRSAADFRRMFPHIELDPNVLFTDCDNVLTSAGVASGLDLCLHMIRRDFGSAVANEVARGTVTPPHRDGGQAQYIDRLVPEPTAATTSAARAWAMERLDRAITLDDMAAVSGVSKRTFTRRFREETGMSPMQWLTEQRLHRARELLEQTDLPVDRVATASGLGSGTALRQLFASTMGVAPSAYRNTFRGRTPPEGSSDQPTIAV</sequence>
<feature type="compositionally biased region" description="Polar residues" evidence="4">
    <location>
        <begin position="329"/>
        <end position="339"/>
    </location>
</feature>
<evidence type="ECO:0000259" key="5">
    <source>
        <dbReference type="PROSITE" id="PS01124"/>
    </source>
</evidence>
<dbReference type="Gene3D" id="3.40.50.880">
    <property type="match status" value="1"/>
</dbReference>
<dbReference type="InterPro" id="IPR052158">
    <property type="entry name" value="INH-QAR"/>
</dbReference>
<dbReference type="Pfam" id="PF01965">
    <property type="entry name" value="DJ-1_PfpI"/>
    <property type="match status" value="1"/>
</dbReference>
<dbReference type="EMBL" id="BLKS01000001">
    <property type="protein sequence ID" value="GFG48574.1"/>
    <property type="molecule type" value="Genomic_DNA"/>
</dbReference>
<dbReference type="RefSeq" id="WP_174814621.1">
    <property type="nucleotide sequence ID" value="NZ_BLKS01000001.1"/>
</dbReference>
<reference evidence="6 7" key="1">
    <citation type="journal article" date="2019" name="Emerg. Microbes Infect.">
        <title>Comprehensive subspecies identification of 175 nontuberculous mycobacteria species based on 7547 genomic profiles.</title>
        <authorList>
            <person name="Matsumoto Y."/>
            <person name="Kinjo T."/>
            <person name="Motooka D."/>
            <person name="Nabeya D."/>
            <person name="Jung N."/>
            <person name="Uechi K."/>
            <person name="Horii T."/>
            <person name="Iida T."/>
            <person name="Fujita J."/>
            <person name="Nakamura S."/>
        </authorList>
    </citation>
    <scope>NUCLEOTIDE SEQUENCE [LARGE SCALE GENOMIC DNA]</scope>
    <source>
        <strain evidence="6 7">JCM 6377</strain>
    </source>
</reference>
<dbReference type="Gene3D" id="1.10.10.60">
    <property type="entry name" value="Homeodomain-like"/>
    <property type="match status" value="1"/>
</dbReference>
<dbReference type="Proteomes" id="UP000465302">
    <property type="component" value="Unassembled WGS sequence"/>
</dbReference>
<dbReference type="SUPFAM" id="SSF46689">
    <property type="entry name" value="Homeodomain-like"/>
    <property type="match status" value="2"/>
</dbReference>
<evidence type="ECO:0000256" key="2">
    <source>
        <dbReference type="ARBA" id="ARBA00023125"/>
    </source>
</evidence>
<keyword evidence="3" id="KW-0804">Transcription</keyword>
<evidence type="ECO:0000313" key="7">
    <source>
        <dbReference type="Proteomes" id="UP000465302"/>
    </source>
</evidence>
<dbReference type="PANTHER" id="PTHR43130:SF3">
    <property type="entry name" value="HTH-TYPE TRANSCRIPTIONAL REGULATOR RV1931C"/>
    <property type="match status" value="1"/>
</dbReference>
<dbReference type="InterPro" id="IPR009057">
    <property type="entry name" value="Homeodomain-like_sf"/>
</dbReference>
<dbReference type="AlphaFoldDB" id="A0A7I9VT43"/>
<protein>
    <submittedName>
        <fullName evidence="6">AraC family transcriptional regulator</fullName>
    </submittedName>
</protein>
<evidence type="ECO:0000313" key="6">
    <source>
        <dbReference type="EMBL" id="GFG48574.1"/>
    </source>
</evidence>
<keyword evidence="1" id="KW-0805">Transcription regulation</keyword>
<dbReference type="GO" id="GO:0043565">
    <property type="term" value="F:sequence-specific DNA binding"/>
    <property type="evidence" value="ECO:0007669"/>
    <property type="project" value="InterPro"/>
</dbReference>
<accession>A0A7I9VT43</accession>
<evidence type="ECO:0000256" key="4">
    <source>
        <dbReference type="SAM" id="MobiDB-lite"/>
    </source>
</evidence>
<evidence type="ECO:0000256" key="3">
    <source>
        <dbReference type="ARBA" id="ARBA00023163"/>
    </source>
</evidence>